<comment type="caution">
    <text evidence="1">The sequence shown here is derived from an EMBL/GenBank/DDBJ whole genome shotgun (WGS) entry which is preliminary data.</text>
</comment>
<evidence type="ECO:0000313" key="1">
    <source>
        <dbReference type="EMBL" id="MEW9502606.1"/>
    </source>
</evidence>
<keyword evidence="2" id="KW-1185">Reference proteome</keyword>
<dbReference type="RefSeq" id="WP_367780098.1">
    <property type="nucleotide sequence ID" value="NZ_JBFMIA010000012.1"/>
</dbReference>
<accession>A0ABV3Q5I3</accession>
<dbReference type="EMBL" id="JBFMIA010000012">
    <property type="protein sequence ID" value="MEW9502606.1"/>
    <property type="molecule type" value="Genomic_DNA"/>
</dbReference>
<organism evidence="1 2">
    <name type="scientific">Jeotgalibacillus marinus</name>
    <dbReference type="NCBI Taxonomy" id="86667"/>
    <lineage>
        <taxon>Bacteria</taxon>
        <taxon>Bacillati</taxon>
        <taxon>Bacillota</taxon>
        <taxon>Bacilli</taxon>
        <taxon>Bacillales</taxon>
        <taxon>Caryophanaceae</taxon>
        <taxon>Jeotgalibacillus</taxon>
    </lineage>
</organism>
<name>A0ABV3Q5I3_9BACL</name>
<proteinExistence type="predicted"/>
<protein>
    <submittedName>
        <fullName evidence="1">Uncharacterized protein</fullName>
    </submittedName>
</protein>
<reference evidence="1 2" key="1">
    <citation type="journal article" date="1979" name="Int. J. Syst. Evol. Microbiol.">
        <title>Bacillus globisporus subsp. marinus subsp. nov.</title>
        <authorList>
            <person name="Liu H."/>
        </authorList>
    </citation>
    <scope>NUCLEOTIDE SEQUENCE [LARGE SCALE GENOMIC DNA]</scope>
    <source>
        <strain evidence="1 2">DSM 1297</strain>
    </source>
</reference>
<gene>
    <name evidence="1" type="ORF">AB1471_12485</name>
</gene>
<sequence>MIDKEYEIELRLATKHKIPRQLIHKLSKESKLNQYEKRVDSKKIHELESLIQMQINENRKE</sequence>
<evidence type="ECO:0000313" key="2">
    <source>
        <dbReference type="Proteomes" id="UP001556040"/>
    </source>
</evidence>
<dbReference type="Proteomes" id="UP001556040">
    <property type="component" value="Unassembled WGS sequence"/>
</dbReference>